<feature type="region of interest" description="Disordered" evidence="8">
    <location>
        <begin position="1"/>
        <end position="34"/>
    </location>
</feature>
<dbReference type="Gene3D" id="2.40.50.1060">
    <property type="match status" value="1"/>
</dbReference>
<accession>A0A1E4RLK2</accession>
<evidence type="ECO:0000256" key="7">
    <source>
        <dbReference type="RuleBase" id="RU369086"/>
    </source>
</evidence>
<dbReference type="GO" id="GO:0006361">
    <property type="term" value="P:transcription initiation at RNA polymerase I promoter"/>
    <property type="evidence" value="ECO:0007669"/>
    <property type="project" value="UniProtKB-ARBA"/>
</dbReference>
<organism evidence="11 12">
    <name type="scientific">Hyphopichia burtonii NRRL Y-1933</name>
    <dbReference type="NCBI Taxonomy" id="984485"/>
    <lineage>
        <taxon>Eukaryota</taxon>
        <taxon>Fungi</taxon>
        <taxon>Dikarya</taxon>
        <taxon>Ascomycota</taxon>
        <taxon>Saccharomycotina</taxon>
        <taxon>Pichiomycetes</taxon>
        <taxon>Debaryomycetaceae</taxon>
        <taxon>Hyphopichia</taxon>
    </lineage>
</organism>
<dbReference type="Gene3D" id="3.30.1490.120">
    <property type="entry name" value="RNA polymerase Rpb7-like, N-terminal domain"/>
    <property type="match status" value="1"/>
</dbReference>
<gene>
    <name evidence="11" type="ORF">HYPBUDRAFT_152766</name>
</gene>
<evidence type="ECO:0000313" key="12">
    <source>
        <dbReference type="Proteomes" id="UP000095085"/>
    </source>
</evidence>
<feature type="region of interest" description="Disordered" evidence="8">
    <location>
        <begin position="238"/>
        <end position="316"/>
    </location>
</feature>
<evidence type="ECO:0000256" key="2">
    <source>
        <dbReference type="ARBA" id="ARBA00005930"/>
    </source>
</evidence>
<dbReference type="GO" id="GO:0006362">
    <property type="term" value="P:transcription elongation by RNA polymerase I"/>
    <property type="evidence" value="ECO:0007669"/>
    <property type="project" value="UniProtKB-ARBA"/>
</dbReference>
<evidence type="ECO:0000259" key="9">
    <source>
        <dbReference type="Pfam" id="PF03876"/>
    </source>
</evidence>
<dbReference type="InterPro" id="IPR045113">
    <property type="entry name" value="Rpb7-like"/>
</dbReference>
<dbReference type="EMBL" id="KV454540">
    <property type="protein sequence ID" value="ODV68138.1"/>
    <property type="molecule type" value="Genomic_DNA"/>
</dbReference>
<protein>
    <recommendedName>
        <fullName evidence="7">DNA-directed RNA polymerase subunit</fullName>
    </recommendedName>
</protein>
<keyword evidence="3 7" id="KW-0240">DNA-directed RNA polymerase</keyword>
<dbReference type="Proteomes" id="UP000095085">
    <property type="component" value="Unassembled WGS sequence"/>
</dbReference>
<keyword evidence="6 7" id="KW-0539">Nucleus</keyword>
<feature type="domain" description="RNA polymerase Rpb7-like N-terminal" evidence="9">
    <location>
        <begin position="50"/>
        <end position="98"/>
    </location>
</feature>
<dbReference type="CDD" id="cd04328">
    <property type="entry name" value="RNAP_I_Rpa43_N"/>
    <property type="match status" value="1"/>
</dbReference>
<evidence type="ECO:0000259" key="10">
    <source>
        <dbReference type="Pfam" id="PF17875"/>
    </source>
</evidence>
<evidence type="ECO:0000256" key="8">
    <source>
        <dbReference type="SAM" id="MobiDB-lite"/>
    </source>
</evidence>
<dbReference type="STRING" id="984485.A0A1E4RLK2"/>
<keyword evidence="5 7" id="KW-0804">Transcription</keyword>
<sequence>MSVEIRKRPSASEGPGGEFGNKKRQFNVPQSTNPVNDEGISECFHTVSTSLYVSLAPCHIANPINGIKAQHLDPLIMTYFNKAKGVVLSYSNIKLSEDNISTDSQDQTISIAKISNSSPFTFLWVTVDLLIWRPQLGDVLEGYIYMQTASHIGLLLHDTFNASIKKYNMPNDWSFIPSQADEYAVEDEEASNNRFKSFGYWVDENEVKIEGKLNFTIKAIHTTGRVVSVEGTLIQPGAEKDAQPVFRERRSSATNASAPSKHKKFDDDDVPTVAEIPEPANDDENNLLPSYVGGEDEDADGAVVNKSDSDDENESE</sequence>
<evidence type="ECO:0000256" key="1">
    <source>
        <dbReference type="ARBA" id="ARBA00004604"/>
    </source>
</evidence>
<keyword evidence="4" id="KW-0597">Phosphoprotein</keyword>
<dbReference type="OrthoDB" id="10250504at2759"/>
<dbReference type="AlphaFoldDB" id="A0A1E4RLK2"/>
<dbReference type="InterPro" id="IPR036898">
    <property type="entry name" value="RNA_pol_Rpb7-like_N_sf"/>
</dbReference>
<feature type="domain" description="RPA43 OB" evidence="10">
    <location>
        <begin position="134"/>
        <end position="234"/>
    </location>
</feature>
<dbReference type="GeneID" id="30995731"/>
<dbReference type="Pfam" id="PF03876">
    <property type="entry name" value="SHS2_Rpb7-N"/>
    <property type="match status" value="1"/>
</dbReference>
<dbReference type="PANTHER" id="PTHR12709">
    <property type="entry name" value="DNA-DIRECTED RNA POLYMERASE II, III"/>
    <property type="match status" value="1"/>
</dbReference>
<dbReference type="Pfam" id="PF17875">
    <property type="entry name" value="RPA43_OB"/>
    <property type="match status" value="1"/>
</dbReference>
<proteinExistence type="inferred from homology"/>
<evidence type="ECO:0000313" key="11">
    <source>
        <dbReference type="EMBL" id="ODV68138.1"/>
    </source>
</evidence>
<dbReference type="InterPro" id="IPR041178">
    <property type="entry name" value="RPA43_OB"/>
</dbReference>
<dbReference type="PANTHER" id="PTHR12709:SF5">
    <property type="entry name" value="DNA-DIRECTED RNA POLYMERASE I SUBUNIT RPA43"/>
    <property type="match status" value="1"/>
</dbReference>
<dbReference type="InterPro" id="IPR005576">
    <property type="entry name" value="Rpb7-like_N"/>
</dbReference>
<evidence type="ECO:0000256" key="4">
    <source>
        <dbReference type="ARBA" id="ARBA00022553"/>
    </source>
</evidence>
<dbReference type="FunFam" id="3.30.1490.120:FF:000004">
    <property type="entry name" value="RNA polymerase I subunit Rpa43"/>
    <property type="match status" value="1"/>
</dbReference>
<dbReference type="GO" id="GO:0005736">
    <property type="term" value="C:RNA polymerase I complex"/>
    <property type="evidence" value="ECO:0007669"/>
    <property type="project" value="TreeGrafter"/>
</dbReference>
<dbReference type="RefSeq" id="XP_020077205.1">
    <property type="nucleotide sequence ID" value="XM_020221181.1"/>
</dbReference>
<evidence type="ECO:0000256" key="5">
    <source>
        <dbReference type="ARBA" id="ARBA00023163"/>
    </source>
</evidence>
<reference evidence="12" key="1">
    <citation type="submission" date="2016-05" db="EMBL/GenBank/DDBJ databases">
        <title>Comparative genomics of biotechnologically important yeasts.</title>
        <authorList>
            <consortium name="DOE Joint Genome Institute"/>
            <person name="Riley R."/>
            <person name="Haridas S."/>
            <person name="Wolfe K.H."/>
            <person name="Lopes M.R."/>
            <person name="Hittinger C.T."/>
            <person name="Goker M."/>
            <person name="Salamov A."/>
            <person name="Wisecaver J."/>
            <person name="Long T.M."/>
            <person name="Aerts A.L."/>
            <person name="Barry K."/>
            <person name="Choi C."/>
            <person name="Clum A."/>
            <person name="Coughlan A.Y."/>
            <person name="Deshpande S."/>
            <person name="Douglass A.P."/>
            <person name="Hanson S.J."/>
            <person name="Klenk H.-P."/>
            <person name="Labutti K."/>
            <person name="Lapidus A."/>
            <person name="Lindquist E."/>
            <person name="Lipzen A."/>
            <person name="Meier-Kolthoff J.P."/>
            <person name="Ohm R.A."/>
            <person name="Otillar R.P."/>
            <person name="Pangilinan J."/>
            <person name="Peng Y."/>
            <person name="Rokas A."/>
            <person name="Rosa C.A."/>
            <person name="Scheuner C."/>
            <person name="Sibirny A.A."/>
            <person name="Slot J.C."/>
            <person name="Stielow J.B."/>
            <person name="Sun H."/>
            <person name="Kurtzman C.P."/>
            <person name="Blackwell M."/>
            <person name="Grigoriev I.V."/>
            <person name="Jeffries T.W."/>
        </authorList>
    </citation>
    <scope>NUCLEOTIDE SEQUENCE [LARGE SCALE GENOMIC DNA]</scope>
    <source>
        <strain evidence="12">NRRL Y-1933</strain>
    </source>
</reference>
<name>A0A1E4RLK2_9ASCO</name>
<comment type="subcellular location">
    <subcellularLocation>
        <location evidence="1">Nucleus</location>
        <location evidence="1">Nucleolus</location>
    </subcellularLocation>
</comment>
<keyword evidence="12" id="KW-1185">Reference proteome</keyword>
<feature type="compositionally biased region" description="Basic and acidic residues" evidence="8">
    <location>
        <begin position="238"/>
        <end position="251"/>
    </location>
</feature>
<evidence type="ECO:0000256" key="3">
    <source>
        <dbReference type="ARBA" id="ARBA00022478"/>
    </source>
</evidence>
<comment type="function">
    <text evidence="7">DNA-dependent RNA polymerase which catalyzes the transcription of DNA into RNA using the four ribonucleoside triphosphates as substrates.</text>
</comment>
<comment type="similarity">
    <text evidence="2">Belongs to the eukaryotic RPA43 RNA polymerase subunit family.</text>
</comment>
<dbReference type="InterPro" id="IPR041901">
    <property type="entry name" value="RNAP_I_Rpa43_N"/>
</dbReference>
<evidence type="ECO:0000256" key="6">
    <source>
        <dbReference type="ARBA" id="ARBA00023242"/>
    </source>
</evidence>